<dbReference type="RefSeq" id="WP_111545345.1">
    <property type="nucleotide sequence ID" value="NZ_MZXV01000032.1"/>
</dbReference>
<dbReference type="SUPFAM" id="SSF51735">
    <property type="entry name" value="NAD(P)-binding Rossmann-fold domains"/>
    <property type="match status" value="1"/>
</dbReference>
<evidence type="ECO:0000313" key="4">
    <source>
        <dbReference type="Proteomes" id="UP000248616"/>
    </source>
</evidence>
<evidence type="ECO:0000313" key="3">
    <source>
        <dbReference type="EMBL" id="PZV38012.1"/>
    </source>
</evidence>
<name>A0A2W7C4G8_9HYPH</name>
<dbReference type="EMBL" id="MZXV01000032">
    <property type="protein sequence ID" value="PZV38012.1"/>
    <property type="molecule type" value="Genomic_DNA"/>
</dbReference>
<dbReference type="OrthoDB" id="9808276at2"/>
<dbReference type="Proteomes" id="UP000248616">
    <property type="component" value="Unassembled WGS sequence"/>
</dbReference>
<dbReference type="Pfam" id="PF01370">
    <property type="entry name" value="Epimerase"/>
    <property type="match status" value="1"/>
</dbReference>
<feature type="domain" description="NAD-dependent epimerase/dehydratase" evidence="2">
    <location>
        <begin position="109"/>
        <end position="218"/>
    </location>
</feature>
<dbReference type="InterPro" id="IPR036291">
    <property type="entry name" value="NAD(P)-bd_dom_sf"/>
</dbReference>
<dbReference type="Gene3D" id="3.40.50.720">
    <property type="entry name" value="NAD(P)-binding Rossmann-like Domain"/>
    <property type="match status" value="1"/>
</dbReference>
<gene>
    <name evidence="3" type="ORF">B5V02_17435</name>
</gene>
<dbReference type="CDD" id="cd05266">
    <property type="entry name" value="SDR_a4"/>
    <property type="match status" value="1"/>
</dbReference>
<evidence type="ECO:0000256" key="1">
    <source>
        <dbReference type="ARBA" id="ARBA00023027"/>
    </source>
</evidence>
<organism evidence="3 4">
    <name type="scientific">Mesorhizobium kowhaii</name>
    <dbReference type="NCBI Taxonomy" id="1300272"/>
    <lineage>
        <taxon>Bacteria</taxon>
        <taxon>Pseudomonadati</taxon>
        <taxon>Pseudomonadota</taxon>
        <taxon>Alphaproteobacteria</taxon>
        <taxon>Hyphomicrobiales</taxon>
        <taxon>Phyllobacteriaceae</taxon>
        <taxon>Mesorhizobium</taxon>
    </lineage>
</organism>
<evidence type="ECO:0000259" key="2">
    <source>
        <dbReference type="Pfam" id="PF01370"/>
    </source>
</evidence>
<keyword evidence="1" id="KW-0520">NAD</keyword>
<comment type="caution">
    <text evidence="3">The sequence shown here is derived from an EMBL/GenBank/DDBJ whole genome shotgun (WGS) entry which is preliminary data.</text>
</comment>
<dbReference type="InterPro" id="IPR001509">
    <property type="entry name" value="Epimerase_deHydtase"/>
</dbReference>
<reference evidence="4" key="1">
    <citation type="submission" date="2017-03" db="EMBL/GenBank/DDBJ databases">
        <authorList>
            <person name="Safronova V.I."/>
            <person name="Sazanova A.L."/>
            <person name="Chirak E.R."/>
        </authorList>
    </citation>
    <scope>NUCLEOTIDE SEQUENCE [LARGE SCALE GENOMIC DNA]</scope>
    <source>
        <strain evidence="4">Ach-343</strain>
    </source>
</reference>
<keyword evidence="4" id="KW-1185">Reference proteome</keyword>
<sequence length="307" mass="33069">MSEKQIFIFGAGYSGKAFARAGKAFSRASKAAARLSGTTRSPEKFEALRQAGIAPLLFDGALTGEIGDALGNTTHLVVSVAPEEAGDPVLNAARADIVARMPALEWIGYLSTVGVYGNYDGAWVDETAECRPVSKRSVMRVAAEQDWLELGREIGRPVAILRLSGIYGPGRNALVNLENGTARRLVKPDQVFNRIHCDDIAGALWQLIDGNTGGIFNVTDDLPAPPQDVVAYAASLMGVTPPPEIPFDAAQLSPMARSFYGENKRVANAAIKAAGYSLRFPDYRAAFDHMWASGDWRDGEPRSPMKR</sequence>
<accession>A0A2W7C4G8</accession>
<dbReference type="AlphaFoldDB" id="A0A2W7C4G8"/>
<protein>
    <submittedName>
        <fullName evidence="3">NAD(P)-dependent oxidoreductase</fullName>
    </submittedName>
</protein>
<dbReference type="PANTHER" id="PTHR43574">
    <property type="entry name" value="EPIMERASE-RELATED"/>
    <property type="match status" value="1"/>
</dbReference>
<proteinExistence type="predicted"/>